<protein>
    <recommendedName>
        <fullName evidence="2">histidine kinase</fullName>
        <ecNumber evidence="2">2.7.13.3</ecNumber>
    </recommendedName>
</protein>
<dbReference type="RefSeq" id="WP_244913182.1">
    <property type="nucleotide sequence ID" value="NZ_PVWG01000006.1"/>
</dbReference>
<dbReference type="InterPro" id="IPR004358">
    <property type="entry name" value="Sig_transdc_His_kin-like_C"/>
</dbReference>
<dbReference type="InterPro" id="IPR036890">
    <property type="entry name" value="HATPase_C_sf"/>
</dbReference>
<keyword evidence="4" id="KW-0418">Kinase</keyword>
<dbReference type="InterPro" id="IPR050736">
    <property type="entry name" value="Sensor_HK_Regulatory"/>
</dbReference>
<dbReference type="PRINTS" id="PR00344">
    <property type="entry name" value="BCTRLSENSOR"/>
</dbReference>
<dbReference type="GO" id="GO:0004673">
    <property type="term" value="F:protein histidine kinase activity"/>
    <property type="evidence" value="ECO:0007669"/>
    <property type="project" value="UniProtKB-EC"/>
</dbReference>
<feature type="non-terminal residue" evidence="7">
    <location>
        <position position="1"/>
    </location>
</feature>
<dbReference type="PANTHER" id="PTHR43711">
    <property type="entry name" value="TWO-COMPONENT HISTIDINE KINASE"/>
    <property type="match status" value="1"/>
</dbReference>
<organism evidence="7 8">
    <name type="scientific">Phormidesmis priestleyi ULC007</name>
    <dbReference type="NCBI Taxonomy" id="1920490"/>
    <lineage>
        <taxon>Bacteria</taxon>
        <taxon>Bacillati</taxon>
        <taxon>Cyanobacteriota</taxon>
        <taxon>Cyanophyceae</taxon>
        <taxon>Leptolyngbyales</taxon>
        <taxon>Leptolyngbyaceae</taxon>
        <taxon>Phormidesmis</taxon>
    </lineage>
</organism>
<comment type="caution">
    <text evidence="7">The sequence shown here is derived from an EMBL/GenBank/DDBJ whole genome shotgun (WGS) entry which is preliminary data.</text>
</comment>
<proteinExistence type="predicted"/>
<dbReference type="GO" id="GO:0000160">
    <property type="term" value="P:phosphorelay signal transduction system"/>
    <property type="evidence" value="ECO:0007669"/>
    <property type="project" value="UniProtKB-KW"/>
</dbReference>
<sequence length="123" mass="13637">LSGNDSDYGQALGVKFDPLQLLKHPLKPEKNSRRKSAAKSRSDQILFCVKDEGMGIPEDKLETIFDRFQQIDASNSRSQAGTGLGLTICRDIVEQYNGKIWAESQLGQGSTFYITLPLTPHLP</sequence>
<dbReference type="EMBL" id="PVWG01000006">
    <property type="protein sequence ID" value="PSB20427.1"/>
    <property type="molecule type" value="Genomic_DNA"/>
</dbReference>
<reference evidence="7 8" key="1">
    <citation type="submission" date="2018-02" db="EMBL/GenBank/DDBJ databases">
        <authorList>
            <person name="Cohen D.B."/>
            <person name="Kent A.D."/>
        </authorList>
    </citation>
    <scope>NUCLEOTIDE SEQUENCE [LARGE SCALE GENOMIC DNA]</scope>
    <source>
        <strain evidence="7 8">ULC007</strain>
    </source>
</reference>
<evidence type="ECO:0000313" key="7">
    <source>
        <dbReference type="EMBL" id="PSB20427.1"/>
    </source>
</evidence>
<dbReference type="InterPro" id="IPR005467">
    <property type="entry name" value="His_kinase_dom"/>
</dbReference>
<gene>
    <name evidence="7" type="ORF">C7B65_08300</name>
</gene>
<comment type="catalytic activity">
    <reaction evidence="1">
        <text>ATP + protein L-histidine = ADP + protein N-phospho-L-histidine.</text>
        <dbReference type="EC" id="2.7.13.3"/>
    </reaction>
</comment>
<evidence type="ECO:0000256" key="1">
    <source>
        <dbReference type="ARBA" id="ARBA00000085"/>
    </source>
</evidence>
<dbReference type="Pfam" id="PF02518">
    <property type="entry name" value="HATPase_c"/>
    <property type="match status" value="1"/>
</dbReference>
<name>A0A2T1DIW5_9CYAN</name>
<reference evidence="7 8" key="2">
    <citation type="submission" date="2018-03" db="EMBL/GenBank/DDBJ databases">
        <title>The ancient ancestry and fast evolution of plastids.</title>
        <authorList>
            <person name="Moore K.R."/>
            <person name="Magnabosco C."/>
            <person name="Momper L."/>
            <person name="Gold D.A."/>
            <person name="Bosak T."/>
            <person name="Fournier G.P."/>
        </authorList>
    </citation>
    <scope>NUCLEOTIDE SEQUENCE [LARGE SCALE GENOMIC DNA]</scope>
    <source>
        <strain evidence="7 8">ULC007</strain>
    </source>
</reference>
<evidence type="ECO:0000256" key="2">
    <source>
        <dbReference type="ARBA" id="ARBA00012438"/>
    </source>
</evidence>
<dbReference type="Proteomes" id="UP000238634">
    <property type="component" value="Unassembled WGS sequence"/>
</dbReference>
<evidence type="ECO:0000256" key="3">
    <source>
        <dbReference type="ARBA" id="ARBA00022679"/>
    </source>
</evidence>
<dbReference type="SMART" id="SM00387">
    <property type="entry name" value="HATPase_c"/>
    <property type="match status" value="1"/>
</dbReference>
<dbReference type="AlphaFoldDB" id="A0A2T1DIW5"/>
<dbReference type="SUPFAM" id="SSF55874">
    <property type="entry name" value="ATPase domain of HSP90 chaperone/DNA topoisomerase II/histidine kinase"/>
    <property type="match status" value="1"/>
</dbReference>
<accession>A0A2T1DIW5</accession>
<dbReference type="Gene3D" id="3.30.565.10">
    <property type="entry name" value="Histidine kinase-like ATPase, C-terminal domain"/>
    <property type="match status" value="1"/>
</dbReference>
<evidence type="ECO:0000313" key="8">
    <source>
        <dbReference type="Proteomes" id="UP000238634"/>
    </source>
</evidence>
<keyword evidence="8" id="KW-1185">Reference proteome</keyword>
<evidence type="ECO:0000259" key="6">
    <source>
        <dbReference type="PROSITE" id="PS50109"/>
    </source>
</evidence>
<keyword evidence="3" id="KW-0808">Transferase</keyword>
<evidence type="ECO:0000256" key="4">
    <source>
        <dbReference type="ARBA" id="ARBA00022777"/>
    </source>
</evidence>
<dbReference type="PROSITE" id="PS50109">
    <property type="entry name" value="HIS_KIN"/>
    <property type="match status" value="1"/>
</dbReference>
<dbReference type="PANTHER" id="PTHR43711:SF1">
    <property type="entry name" value="HISTIDINE KINASE 1"/>
    <property type="match status" value="1"/>
</dbReference>
<evidence type="ECO:0000256" key="5">
    <source>
        <dbReference type="ARBA" id="ARBA00023012"/>
    </source>
</evidence>
<dbReference type="InterPro" id="IPR003594">
    <property type="entry name" value="HATPase_dom"/>
</dbReference>
<feature type="domain" description="Histidine kinase" evidence="6">
    <location>
        <begin position="38"/>
        <end position="120"/>
    </location>
</feature>
<dbReference type="EC" id="2.7.13.3" evidence="2"/>
<keyword evidence="5" id="KW-0902">Two-component regulatory system</keyword>
<dbReference type="STRING" id="1920490.GCA_001895925_04239"/>